<proteinExistence type="predicted"/>
<name>A0A8H6QZ92_9EURO</name>
<dbReference type="Proteomes" id="UP000641853">
    <property type="component" value="Unassembled WGS sequence"/>
</dbReference>
<organism evidence="3 4">
    <name type="scientific">Aspergillus felis</name>
    <dbReference type="NCBI Taxonomy" id="1287682"/>
    <lineage>
        <taxon>Eukaryota</taxon>
        <taxon>Fungi</taxon>
        <taxon>Dikarya</taxon>
        <taxon>Ascomycota</taxon>
        <taxon>Pezizomycotina</taxon>
        <taxon>Eurotiomycetes</taxon>
        <taxon>Eurotiomycetidae</taxon>
        <taxon>Eurotiales</taxon>
        <taxon>Aspergillaceae</taxon>
        <taxon>Aspergillus</taxon>
        <taxon>Aspergillus subgen. Fumigati</taxon>
    </lineage>
</organism>
<evidence type="ECO:0000313" key="4">
    <source>
        <dbReference type="Proteomes" id="UP000641853"/>
    </source>
</evidence>
<dbReference type="AlphaFoldDB" id="A0A8H6QZ92"/>
<sequence length="489" mass="55078">MSSALCMERKPLNSLTPVDRLFGCAFTRCQLAFHTNKANECPTFLRRGFERLLAEIPFLSQEVVIPVGCDNLDNVKIQPASSSDLDRLLRIKDHGQPMREALLEASKDKATFEERFMPIGIVPDITRPCPILVIQANLHPDGVLLSVATNHMVMDATGMGMAIVMFANCCRQVEEGKDVDMSSYAAEQDLGKEMLLQRLPANIGEREFPEYRVHKDLYAKWGQMTQDVHNDSFSIRTRNFNIAAKDVNALKGRCNELLPHLLADEGHSVGRGKAHYDEPWVSSSDVVIALIWLSLNRARYPGLADGCNSYSKPQAGEPAHVHAGVPVDIRPRVAPALPTSYLGNAAILMLITQPLQTFASHEWMTTLCRVAYGIRSGLSHMDNDYIRNLLHYIQNEKFPVIFSFDVANFYVSNWRGMKFYDVDFGSKIGTPQHVRNPDSATDGAVFIMPKRTDSESPWEVQVSFSDEVLQRLEQDSIWAKYMHLDSYWP</sequence>
<keyword evidence="2" id="KW-0012">Acyltransferase</keyword>
<gene>
    <name evidence="3" type="ORF">CNMCM7691_000692</name>
</gene>
<keyword evidence="1" id="KW-0808">Transferase</keyword>
<dbReference type="InterPro" id="IPR023213">
    <property type="entry name" value="CAT-like_dom_sf"/>
</dbReference>
<keyword evidence="4" id="KW-1185">Reference proteome</keyword>
<dbReference type="Pfam" id="PF02458">
    <property type="entry name" value="Transferase"/>
    <property type="match status" value="1"/>
</dbReference>
<dbReference type="PANTHER" id="PTHR31896:SF64">
    <property type="entry name" value="TRICHOTHECENE 3-O-ACETYLTRANSFERASE"/>
    <property type="match status" value="1"/>
</dbReference>
<evidence type="ECO:0000256" key="1">
    <source>
        <dbReference type="ARBA" id="ARBA00022679"/>
    </source>
</evidence>
<dbReference type="EMBL" id="JACBAG010001811">
    <property type="protein sequence ID" value="KAF7181474.1"/>
    <property type="molecule type" value="Genomic_DNA"/>
</dbReference>
<dbReference type="GO" id="GO:0016746">
    <property type="term" value="F:acyltransferase activity"/>
    <property type="evidence" value="ECO:0007669"/>
    <property type="project" value="UniProtKB-KW"/>
</dbReference>
<dbReference type="Gene3D" id="3.30.559.10">
    <property type="entry name" value="Chloramphenicol acetyltransferase-like domain"/>
    <property type="match status" value="2"/>
</dbReference>
<comment type="caution">
    <text evidence="3">The sequence shown here is derived from an EMBL/GenBank/DDBJ whole genome shotgun (WGS) entry which is preliminary data.</text>
</comment>
<reference evidence="3" key="1">
    <citation type="submission" date="2020-06" db="EMBL/GenBank/DDBJ databases">
        <title>Draft genome sequences of strains closely related to Aspergillus parafelis and Aspergillus hiratsukae.</title>
        <authorList>
            <person name="Dos Santos R.A.C."/>
            <person name="Rivero-Menendez O."/>
            <person name="Steenwyk J.L."/>
            <person name="Mead M.E."/>
            <person name="Goldman G.H."/>
            <person name="Alastruey-Izquierdo A."/>
            <person name="Rokas A."/>
        </authorList>
    </citation>
    <scope>NUCLEOTIDE SEQUENCE</scope>
    <source>
        <strain evidence="3">CNM-CM7691</strain>
    </source>
</reference>
<accession>A0A8H6QZ92</accession>
<evidence type="ECO:0000313" key="3">
    <source>
        <dbReference type="EMBL" id="KAF7181474.1"/>
    </source>
</evidence>
<evidence type="ECO:0000256" key="2">
    <source>
        <dbReference type="ARBA" id="ARBA00023315"/>
    </source>
</evidence>
<dbReference type="InterPro" id="IPR051283">
    <property type="entry name" value="Sec_Metabolite_Acyltrans"/>
</dbReference>
<dbReference type="PANTHER" id="PTHR31896">
    <property type="entry name" value="FAMILY REGULATORY PROTEIN, PUTATIVE (AFU_ORTHOLOGUE AFUA_3G14730)-RELATED"/>
    <property type="match status" value="1"/>
</dbReference>
<protein>
    <submittedName>
        <fullName evidence="3">Uncharacterized protein</fullName>
    </submittedName>
</protein>